<gene>
    <name evidence="1" type="ORF">GJ668_04915</name>
</gene>
<dbReference type="InterPro" id="IPR018841">
    <property type="entry name" value="DUF2442"/>
</dbReference>
<dbReference type="RefSeq" id="WP_155449002.1">
    <property type="nucleotide sequence ID" value="NZ_WNKT01000006.1"/>
</dbReference>
<dbReference type="OrthoDB" id="9803723at2"/>
<dbReference type="Pfam" id="PF10387">
    <property type="entry name" value="DUF2442"/>
    <property type="match status" value="1"/>
</dbReference>
<accession>A0A6N8EAS9</accession>
<sequence>MYWDVNVVKPLSDFRLYVEIADGRRGVFDMKPYLDHGVFRELRDVGYFNRVGILFGAVTWPNEQDIAPETLIDEMQPVESDTLNEILSPDDISRRVRHPEPEC</sequence>
<reference evidence="1 2" key="1">
    <citation type="submission" date="2019-11" db="EMBL/GenBank/DDBJ databases">
        <title>Whole-genome sequence of the anaerobic purple sulfur bacterium Allochromatium palmeri DSM 15591.</title>
        <authorList>
            <person name="Kyndt J.A."/>
            <person name="Meyer T.E."/>
        </authorList>
    </citation>
    <scope>NUCLEOTIDE SEQUENCE [LARGE SCALE GENOMIC DNA]</scope>
    <source>
        <strain evidence="1 2">DSM 15591</strain>
    </source>
</reference>
<organism evidence="1 2">
    <name type="scientific">Allochromatium palmeri</name>
    <dbReference type="NCBI Taxonomy" id="231048"/>
    <lineage>
        <taxon>Bacteria</taxon>
        <taxon>Pseudomonadati</taxon>
        <taxon>Pseudomonadota</taxon>
        <taxon>Gammaproteobacteria</taxon>
        <taxon>Chromatiales</taxon>
        <taxon>Chromatiaceae</taxon>
        <taxon>Allochromatium</taxon>
    </lineage>
</organism>
<dbReference type="InterPro" id="IPR036782">
    <property type="entry name" value="NE0471-like_N"/>
</dbReference>
<protein>
    <submittedName>
        <fullName evidence="1">DUF2442 domain-containing protein</fullName>
    </submittedName>
</protein>
<dbReference type="EMBL" id="WNKT01000006">
    <property type="protein sequence ID" value="MTW20438.1"/>
    <property type="molecule type" value="Genomic_DNA"/>
</dbReference>
<proteinExistence type="predicted"/>
<comment type="caution">
    <text evidence="1">The sequence shown here is derived from an EMBL/GenBank/DDBJ whole genome shotgun (WGS) entry which is preliminary data.</text>
</comment>
<dbReference type="Proteomes" id="UP000434044">
    <property type="component" value="Unassembled WGS sequence"/>
</dbReference>
<evidence type="ECO:0000313" key="1">
    <source>
        <dbReference type="EMBL" id="MTW20438.1"/>
    </source>
</evidence>
<name>A0A6N8EAS9_9GAMM</name>
<dbReference type="SUPFAM" id="SSF143880">
    <property type="entry name" value="NE0471 N-terminal domain-like"/>
    <property type="match status" value="1"/>
</dbReference>
<dbReference type="Gene3D" id="3.30.2020.10">
    <property type="entry name" value="NE0471-like N-terminal domain"/>
    <property type="match status" value="1"/>
</dbReference>
<evidence type="ECO:0000313" key="2">
    <source>
        <dbReference type="Proteomes" id="UP000434044"/>
    </source>
</evidence>
<dbReference type="AlphaFoldDB" id="A0A6N8EAS9"/>
<keyword evidence="2" id="KW-1185">Reference proteome</keyword>